<name>A0ABS1X2A6_9GAMM</name>
<feature type="domain" description="CN hydrolase" evidence="2">
    <location>
        <begin position="11"/>
        <end position="229"/>
    </location>
</feature>
<evidence type="ECO:0000313" key="4">
    <source>
        <dbReference type="Proteomes" id="UP000661077"/>
    </source>
</evidence>
<dbReference type="Proteomes" id="UP000661077">
    <property type="component" value="Unassembled WGS sequence"/>
</dbReference>
<evidence type="ECO:0000313" key="3">
    <source>
        <dbReference type="EMBL" id="MBM0107359.1"/>
    </source>
</evidence>
<sequence length="246" mass="27653">MKITVCELPDERKAFAAAWDDLVEHVHDANSGLVVLPEMPFSPWFAHSDRFDRSVWAAAVRAHDEWEHRLRELSPAVVLATRPVDFGNERYDEGFLWEEPVGVLSMHAKSHLPDDEGDREASWFDSATAEFIPIEVRGLRMAMLIGCEMWAPRGYDAETVDVLAMPRSGDRVGFENCLQRARTLAQQAHAYALSSNRSGDFGGQAWIISPEGNVLGMSNASQPFLTMDIALRATKVECRHFDVFAY</sequence>
<dbReference type="InterPro" id="IPR003010">
    <property type="entry name" value="C-N_Hydrolase"/>
</dbReference>
<organism evidence="3 4">
    <name type="scientific">Steroidobacter gossypii</name>
    <dbReference type="NCBI Taxonomy" id="2805490"/>
    <lineage>
        <taxon>Bacteria</taxon>
        <taxon>Pseudomonadati</taxon>
        <taxon>Pseudomonadota</taxon>
        <taxon>Gammaproteobacteria</taxon>
        <taxon>Steroidobacterales</taxon>
        <taxon>Steroidobacteraceae</taxon>
        <taxon>Steroidobacter</taxon>
    </lineage>
</organism>
<dbReference type="RefSeq" id="WP_203169472.1">
    <property type="nucleotide sequence ID" value="NZ_JAEVLS010000005.1"/>
</dbReference>
<dbReference type="Pfam" id="PF00795">
    <property type="entry name" value="CN_hydrolase"/>
    <property type="match status" value="1"/>
</dbReference>
<protein>
    <submittedName>
        <fullName evidence="3">Carbon-nitrogen hydrolase family protein</fullName>
    </submittedName>
</protein>
<dbReference type="InterPro" id="IPR036526">
    <property type="entry name" value="C-N_Hydrolase_sf"/>
</dbReference>
<dbReference type="PANTHER" id="PTHR43674:SF2">
    <property type="entry name" value="BETA-UREIDOPROPIONASE"/>
    <property type="match status" value="1"/>
</dbReference>
<comment type="caution">
    <text evidence="3">The sequence shown here is derived from an EMBL/GenBank/DDBJ whole genome shotgun (WGS) entry which is preliminary data.</text>
</comment>
<evidence type="ECO:0000259" key="2">
    <source>
        <dbReference type="Pfam" id="PF00795"/>
    </source>
</evidence>
<dbReference type="InterPro" id="IPR050345">
    <property type="entry name" value="Aliph_Amidase/BUP"/>
</dbReference>
<accession>A0ABS1X2A6</accession>
<dbReference type="GO" id="GO:0016787">
    <property type="term" value="F:hydrolase activity"/>
    <property type="evidence" value="ECO:0007669"/>
    <property type="project" value="UniProtKB-KW"/>
</dbReference>
<dbReference type="SUPFAM" id="SSF56317">
    <property type="entry name" value="Carbon-nitrogen hydrolase"/>
    <property type="match status" value="1"/>
</dbReference>
<dbReference type="EMBL" id="JAEVLS010000005">
    <property type="protein sequence ID" value="MBM0107359.1"/>
    <property type="molecule type" value="Genomic_DNA"/>
</dbReference>
<gene>
    <name evidence="3" type="ORF">JM946_21685</name>
</gene>
<dbReference type="PANTHER" id="PTHR43674">
    <property type="entry name" value="NITRILASE C965.09-RELATED"/>
    <property type="match status" value="1"/>
</dbReference>
<proteinExistence type="predicted"/>
<keyword evidence="1 3" id="KW-0378">Hydrolase</keyword>
<keyword evidence="4" id="KW-1185">Reference proteome</keyword>
<dbReference type="Gene3D" id="3.60.110.10">
    <property type="entry name" value="Carbon-nitrogen hydrolase"/>
    <property type="match status" value="1"/>
</dbReference>
<dbReference type="CDD" id="cd07197">
    <property type="entry name" value="nitrilase"/>
    <property type="match status" value="1"/>
</dbReference>
<reference evidence="3 4" key="1">
    <citation type="journal article" date="2021" name="Int. J. Syst. Evol. Microbiol.">
        <title>Steroidobacter gossypii sp. nov., isolated from soil of cotton cropping field.</title>
        <authorList>
            <person name="Huang R."/>
            <person name="Yang S."/>
            <person name="Zhen C."/>
            <person name="Liu W."/>
        </authorList>
    </citation>
    <scope>NUCLEOTIDE SEQUENCE [LARGE SCALE GENOMIC DNA]</scope>
    <source>
        <strain evidence="3 4">S1-65</strain>
    </source>
</reference>
<evidence type="ECO:0000256" key="1">
    <source>
        <dbReference type="ARBA" id="ARBA00022801"/>
    </source>
</evidence>